<name>A0A0M3HVX9_ASCLU</name>
<reference evidence="2" key="1">
    <citation type="submission" date="2017-02" db="UniProtKB">
        <authorList>
            <consortium name="WormBaseParasite"/>
        </authorList>
    </citation>
    <scope>IDENTIFICATION</scope>
</reference>
<evidence type="ECO:0000313" key="2">
    <source>
        <dbReference type="WBParaSite" id="ALUE_0000719601-mRNA-1"/>
    </source>
</evidence>
<sequence>MSFSSRSIDFHCSELRTRSLNPLITVSIIDF</sequence>
<accession>A0A0M3HVX9</accession>
<evidence type="ECO:0000313" key="1">
    <source>
        <dbReference type="Proteomes" id="UP000036681"/>
    </source>
</evidence>
<organism evidence="1 2">
    <name type="scientific">Ascaris lumbricoides</name>
    <name type="common">Giant roundworm</name>
    <dbReference type="NCBI Taxonomy" id="6252"/>
    <lineage>
        <taxon>Eukaryota</taxon>
        <taxon>Metazoa</taxon>
        <taxon>Ecdysozoa</taxon>
        <taxon>Nematoda</taxon>
        <taxon>Chromadorea</taxon>
        <taxon>Rhabditida</taxon>
        <taxon>Spirurina</taxon>
        <taxon>Ascaridomorpha</taxon>
        <taxon>Ascaridoidea</taxon>
        <taxon>Ascarididae</taxon>
        <taxon>Ascaris</taxon>
    </lineage>
</organism>
<dbReference type="WBParaSite" id="ALUE_0000719601-mRNA-1">
    <property type="protein sequence ID" value="ALUE_0000719601-mRNA-1"/>
    <property type="gene ID" value="ALUE_0000719601"/>
</dbReference>
<keyword evidence="1" id="KW-1185">Reference proteome</keyword>
<proteinExistence type="predicted"/>
<dbReference type="Proteomes" id="UP000036681">
    <property type="component" value="Unplaced"/>
</dbReference>
<dbReference type="AlphaFoldDB" id="A0A0M3HVX9"/>
<protein>
    <submittedName>
        <fullName evidence="2">Uncharacterized protein</fullName>
    </submittedName>
</protein>